<accession>A0ABY9WJ93</accession>
<reference evidence="1 2" key="1">
    <citation type="submission" date="2019-08" db="EMBL/GenBank/DDBJ databases">
        <title>Archangium and Cystobacter genomes.</title>
        <authorList>
            <person name="Chen I.-C.K."/>
            <person name="Wielgoss S."/>
        </authorList>
    </citation>
    <scope>NUCLEOTIDE SEQUENCE [LARGE SCALE GENOMIC DNA]</scope>
    <source>
        <strain evidence="1 2">Cbm 6</strain>
    </source>
</reference>
<proteinExistence type="predicted"/>
<gene>
    <name evidence="1" type="ORF">F0U60_06750</name>
</gene>
<sequence length="222" mass="23607">MKVAPPTHPLINSNFNANSVKDVQGENLSKLSDGVRNGSITANEAKTLLKNEATFSKIAQQANADGKISAQESRELKQLSKSLGSDIDRAASNNQRDLFLPIRGGPQTTRTTQANQLESIAEGAKKGSLSFNELNELSAQQMGIADLRSSGPLGSGTLGLNSEVKLAQQQAEFDIDKAKDNGLGKERLLGPLLNKPDVIGPKINLPKEDVKPLANPALTMIA</sequence>
<dbReference type="RefSeq" id="WP_395815580.1">
    <property type="nucleotide sequence ID" value="NZ_CP043494.1"/>
</dbReference>
<organism evidence="1 2">
    <name type="scientific">Archangium minus</name>
    <dbReference type="NCBI Taxonomy" id="83450"/>
    <lineage>
        <taxon>Bacteria</taxon>
        <taxon>Pseudomonadati</taxon>
        <taxon>Myxococcota</taxon>
        <taxon>Myxococcia</taxon>
        <taxon>Myxococcales</taxon>
        <taxon>Cystobacterineae</taxon>
        <taxon>Archangiaceae</taxon>
        <taxon>Archangium</taxon>
    </lineage>
</organism>
<name>A0ABY9WJ93_9BACT</name>
<dbReference type="EMBL" id="CP043494">
    <property type="protein sequence ID" value="WNG43829.1"/>
    <property type="molecule type" value="Genomic_DNA"/>
</dbReference>
<evidence type="ECO:0000313" key="2">
    <source>
        <dbReference type="Proteomes" id="UP001611383"/>
    </source>
</evidence>
<evidence type="ECO:0000313" key="1">
    <source>
        <dbReference type="EMBL" id="WNG43829.1"/>
    </source>
</evidence>
<keyword evidence="2" id="KW-1185">Reference proteome</keyword>
<protein>
    <submittedName>
        <fullName evidence="1">Uncharacterized protein</fullName>
    </submittedName>
</protein>
<dbReference type="Proteomes" id="UP001611383">
    <property type="component" value="Chromosome"/>
</dbReference>